<dbReference type="Proteomes" id="UP001528672">
    <property type="component" value="Unassembled WGS sequence"/>
</dbReference>
<dbReference type="PANTHER" id="PTHR37957:SF1">
    <property type="entry name" value="PHYTASE-LIKE DOMAIN-CONTAINING PROTEIN"/>
    <property type="match status" value="1"/>
</dbReference>
<keyword evidence="4" id="KW-1185">Reference proteome</keyword>
<proteinExistence type="predicted"/>
<evidence type="ECO:0000313" key="4">
    <source>
        <dbReference type="Proteomes" id="UP001528672"/>
    </source>
</evidence>
<dbReference type="InterPro" id="IPR027372">
    <property type="entry name" value="Phytase-like_dom"/>
</dbReference>
<comment type="caution">
    <text evidence="3">The sequence shown here is derived from an EMBL/GenBank/DDBJ whole genome shotgun (WGS) entry which is preliminary data.</text>
</comment>
<dbReference type="PROSITE" id="PS51318">
    <property type="entry name" value="TAT"/>
    <property type="match status" value="1"/>
</dbReference>
<dbReference type="PANTHER" id="PTHR37957">
    <property type="entry name" value="BLR7070 PROTEIN"/>
    <property type="match status" value="1"/>
</dbReference>
<evidence type="ECO:0000256" key="1">
    <source>
        <dbReference type="SAM" id="MobiDB-lite"/>
    </source>
</evidence>
<dbReference type="Pfam" id="PF13449">
    <property type="entry name" value="Phytase-like"/>
    <property type="match status" value="1"/>
</dbReference>
<evidence type="ECO:0000259" key="2">
    <source>
        <dbReference type="Pfam" id="PF13449"/>
    </source>
</evidence>
<evidence type="ECO:0000313" key="3">
    <source>
        <dbReference type="EMBL" id="MDD0816450.1"/>
    </source>
</evidence>
<protein>
    <submittedName>
        <fullName evidence="3">Esterase-like activity of phytase family protein</fullName>
    </submittedName>
</protein>
<organism evidence="3 4">
    <name type="scientific">Curvibacter microcysteis</name>
    <dbReference type="NCBI Taxonomy" id="3026419"/>
    <lineage>
        <taxon>Bacteria</taxon>
        <taxon>Pseudomonadati</taxon>
        <taxon>Pseudomonadota</taxon>
        <taxon>Betaproteobacteria</taxon>
        <taxon>Burkholderiales</taxon>
        <taxon>Comamonadaceae</taxon>
        <taxon>Curvibacter</taxon>
    </lineage>
</organism>
<dbReference type="RefSeq" id="WP_273928241.1">
    <property type="nucleotide sequence ID" value="NZ_JAQSIO010000008.1"/>
</dbReference>
<name>A0ABT5MMI9_9BURK</name>
<dbReference type="InterPro" id="IPR006311">
    <property type="entry name" value="TAT_signal"/>
</dbReference>
<reference evidence="3 4" key="1">
    <citation type="submission" date="2023-02" db="EMBL/GenBank/DDBJ databases">
        <title>Bacterial whole genome sequence for Curvibacter sp. HBC28.</title>
        <authorList>
            <person name="Le V."/>
            <person name="Ko S.-R."/>
            <person name="Ahn C.-Y."/>
            <person name="Oh H.-M."/>
        </authorList>
    </citation>
    <scope>NUCLEOTIDE SEQUENCE [LARGE SCALE GENOMIC DNA]</scope>
    <source>
        <strain evidence="3 4">HBC28</strain>
    </source>
</reference>
<dbReference type="EMBL" id="JAQSIO010000008">
    <property type="protein sequence ID" value="MDD0816450.1"/>
    <property type="molecule type" value="Genomic_DNA"/>
</dbReference>
<feature type="domain" description="Phytase-like" evidence="2">
    <location>
        <begin position="70"/>
        <end position="385"/>
    </location>
</feature>
<feature type="region of interest" description="Disordered" evidence="1">
    <location>
        <begin position="130"/>
        <end position="149"/>
    </location>
</feature>
<gene>
    <name evidence="3" type="ORF">PSQ39_17555</name>
</gene>
<sequence length="404" mass="44005">MSTDNASSPSPAPQPLRRRQWLQWAGVATLGAALPGCAPLGPRQPHTPSPRQLRLLGESRIPYRHPFQDTTVGGLSGLDYHPGTGQWIAISDDRSDRQAARFYTLNLDVSAQGLGDPQLLRSTPLLAANGLPYPGRQHSAAPGQPQPDIPDPEAIRYRAGTGTLLWTSEGDVRLGLSPALREISLDGRHLRDFTLPDMLRVGSDPARGPRKNQCFEGLALTPNESHAWVAMEGPLLQDGPEPRVGQVGGPVRLTRFDLRSGRADRQIAYVPDALPHQPIPPGAPADNGLSEILMLNAHEMLVLERAYMSGVGLSLALYRIDTRQASDTLNQATLQAGRFEPARKTLVADFSQLGISRLDNTEGMCWGPTLPNGHRTLVFVSDDNFNPLQITQFLAFEYLDPSLT</sequence>
<accession>A0ABT5MMI9</accession>